<dbReference type="EMBL" id="VTEV01000001">
    <property type="protein sequence ID" value="TYS70358.1"/>
    <property type="molecule type" value="Genomic_DNA"/>
</dbReference>
<dbReference type="Gene3D" id="1.10.510.40">
    <property type="match status" value="1"/>
</dbReference>
<dbReference type="Pfam" id="PF06276">
    <property type="entry name" value="FhuF"/>
    <property type="match status" value="1"/>
</dbReference>
<comment type="similarity">
    <text evidence="2">Belongs to the IucA/IucC family.</text>
</comment>
<evidence type="ECO:0000256" key="2">
    <source>
        <dbReference type="ARBA" id="ARBA00007832"/>
    </source>
</evidence>
<accession>A0A5D4T6M4</accession>
<evidence type="ECO:0000256" key="1">
    <source>
        <dbReference type="ARBA" id="ARBA00004924"/>
    </source>
</evidence>
<dbReference type="InterPro" id="IPR022770">
    <property type="entry name" value="IucA/IucC-like_C"/>
</dbReference>
<dbReference type="GO" id="GO:0019290">
    <property type="term" value="P:siderophore biosynthetic process"/>
    <property type="evidence" value="ECO:0007669"/>
    <property type="project" value="InterPro"/>
</dbReference>
<evidence type="ECO:0000259" key="4">
    <source>
        <dbReference type="Pfam" id="PF06276"/>
    </source>
</evidence>
<comment type="caution">
    <text evidence="5">The sequence shown here is derived from an EMBL/GenBank/DDBJ whole genome shotgun (WGS) entry which is preliminary data.</text>
</comment>
<reference evidence="5 6" key="1">
    <citation type="submission" date="2019-08" db="EMBL/GenBank/DDBJ databases">
        <title>Bacillus genomes from the desert of Cuatro Cienegas, Coahuila.</title>
        <authorList>
            <person name="Olmedo-Alvarez G."/>
        </authorList>
    </citation>
    <scope>NUCLEOTIDE SEQUENCE [LARGE SCALE GENOMIC DNA]</scope>
    <source>
        <strain evidence="5 6">CH28_1T</strain>
    </source>
</reference>
<dbReference type="OrthoDB" id="2989563at2"/>
<protein>
    <submittedName>
        <fullName evidence="5">Siderophore biosynthesis protein</fullName>
    </submittedName>
</protein>
<feature type="domain" description="Aerobactin siderophore biosynthesis IucA/IucC-like C-terminal" evidence="4">
    <location>
        <begin position="409"/>
        <end position="569"/>
    </location>
</feature>
<comment type="pathway">
    <text evidence="1">Siderophore biosynthesis.</text>
</comment>
<proteinExistence type="inferred from homology"/>
<gene>
    <name evidence="5" type="ORF">FZC76_00195</name>
</gene>
<sequence length="604" mass="70875">MHNSAKKIAEKASYEAFMNCYIREVGDVNWVKKNDLLKVFKLPYILNGKEGLELVLPLQHISMIIEVNYRSLVGKHKLGRVYKFYDKETVWKEEEPLNCMISCIQELNLQAKNNNCHEMTSHYDELILRLIDSYHTICTYMEKSDFKNNNKNVEEYSFLESEQSLLFGHWLHPTPKSRQGMATWQHDLYAPELKGSFQLHYFEVDQSILKERFYGGEDSSLMKIKILKMTKEGKYLFPMHPLQSQWLLQQDYVQQAMQANLLKYVGPMGDTFCATSSIRTVYNKKDNWMYKFSIPVKVTNSMRVNKVHELEAGVVMAELFNRIDFLQKHKCFRVLNDPISLSLNLPGKIENGFEVILRSNPFKDGEGKGVHSIAALVQDPLPEEQSLMEQLVQNISRTYQLNTEEASFQWFQKYWHCSVVPMISLYDEFGLALEAHQQNSLVDVSNGFPTHYYFRDNQGYYLSNSKREKLERMVVNLKNAPELFYDEEMIQHRFTYYLFINHIFSIIYRMGEDGLIAEEKLVQWMIKELNNLKQGLSEEGKRFVHFLLNNKVLPCKANLLTRFHDVDELLTDLEQAVYTSMPNPIYFMQSMEKKEKHYATASSV</sequence>
<dbReference type="PANTHER" id="PTHR34384:SF5">
    <property type="entry name" value="L-2,3-DIAMINOPROPANOATE--CITRATE LIGASE"/>
    <property type="match status" value="1"/>
</dbReference>
<feature type="domain" description="Aerobactin siderophore biosynthesis IucA/IucC N-terminal" evidence="3">
    <location>
        <begin position="157"/>
        <end position="378"/>
    </location>
</feature>
<dbReference type="Pfam" id="PF04183">
    <property type="entry name" value="IucA_IucC"/>
    <property type="match status" value="1"/>
</dbReference>
<dbReference type="Proteomes" id="UP000322524">
    <property type="component" value="Unassembled WGS sequence"/>
</dbReference>
<dbReference type="GO" id="GO:0016881">
    <property type="term" value="F:acid-amino acid ligase activity"/>
    <property type="evidence" value="ECO:0007669"/>
    <property type="project" value="UniProtKB-ARBA"/>
</dbReference>
<evidence type="ECO:0000259" key="3">
    <source>
        <dbReference type="Pfam" id="PF04183"/>
    </source>
</evidence>
<evidence type="ECO:0000313" key="5">
    <source>
        <dbReference type="EMBL" id="TYS70358.1"/>
    </source>
</evidence>
<organism evidence="5 6">
    <name type="scientific">Sutcliffiella horikoshii</name>
    <dbReference type="NCBI Taxonomy" id="79883"/>
    <lineage>
        <taxon>Bacteria</taxon>
        <taxon>Bacillati</taxon>
        <taxon>Bacillota</taxon>
        <taxon>Bacilli</taxon>
        <taxon>Bacillales</taxon>
        <taxon>Bacillaceae</taxon>
        <taxon>Sutcliffiella</taxon>
    </lineage>
</organism>
<dbReference type="RefSeq" id="WP_148986269.1">
    <property type="nucleotide sequence ID" value="NZ_VTEV01000001.1"/>
</dbReference>
<dbReference type="AlphaFoldDB" id="A0A5D4T6M4"/>
<dbReference type="InterPro" id="IPR037455">
    <property type="entry name" value="LucA/IucC-like"/>
</dbReference>
<dbReference type="PANTHER" id="PTHR34384">
    <property type="entry name" value="L-2,3-DIAMINOPROPANOATE--CITRATE LIGASE"/>
    <property type="match status" value="1"/>
</dbReference>
<dbReference type="InterPro" id="IPR007310">
    <property type="entry name" value="Aerobactin_biosyn_IucA/IucC_N"/>
</dbReference>
<evidence type="ECO:0000313" key="6">
    <source>
        <dbReference type="Proteomes" id="UP000322524"/>
    </source>
</evidence>
<name>A0A5D4T6M4_9BACI</name>